<evidence type="ECO:0000313" key="3">
    <source>
        <dbReference type="EMBL" id="GAU07665.1"/>
    </source>
</evidence>
<accession>A0A194AEP6</accession>
<dbReference type="Gene3D" id="2.30.30.90">
    <property type="match status" value="1"/>
</dbReference>
<dbReference type="SUPFAM" id="SSF50037">
    <property type="entry name" value="C-terminal domain of transcriptional repressors"/>
    <property type="match status" value="1"/>
</dbReference>
<keyword evidence="4" id="KW-1185">Reference proteome</keyword>
<evidence type="ECO:0000256" key="1">
    <source>
        <dbReference type="ARBA" id="ARBA00023004"/>
    </source>
</evidence>
<dbReference type="GO" id="GO:0046914">
    <property type="term" value="F:transition metal ion binding"/>
    <property type="evidence" value="ECO:0007669"/>
    <property type="project" value="InterPro"/>
</dbReference>
<protein>
    <submittedName>
        <fullName evidence="3">Iron transporter FeoA</fullName>
    </submittedName>
</protein>
<dbReference type="EMBL" id="BDFE01000006">
    <property type="protein sequence ID" value="GAU07665.1"/>
    <property type="molecule type" value="Genomic_DNA"/>
</dbReference>
<dbReference type="InterPro" id="IPR007167">
    <property type="entry name" value="Fe-transptr_FeoA-like"/>
</dbReference>
<gene>
    <name evidence="3" type="ORF">DPF_0360</name>
</gene>
<reference evidence="4" key="1">
    <citation type="submission" date="2016-06" db="EMBL/GenBank/DDBJ databases">
        <title>Draft genome sequence of Desulfoplanes formicivorans strain Pf12B.</title>
        <authorList>
            <person name="Watanabe M."/>
            <person name="Kojima H."/>
            <person name="Fukui M."/>
        </authorList>
    </citation>
    <scope>NUCLEOTIDE SEQUENCE [LARGE SCALE GENOMIC DNA]</scope>
    <source>
        <strain evidence="4">Pf12B</strain>
    </source>
</reference>
<dbReference type="InterPro" id="IPR008988">
    <property type="entry name" value="Transcriptional_repressor_C"/>
</dbReference>
<comment type="caution">
    <text evidence="3">The sequence shown here is derived from an EMBL/GenBank/DDBJ whole genome shotgun (WGS) entry which is preliminary data.</text>
</comment>
<dbReference type="InterPro" id="IPR038157">
    <property type="entry name" value="FeoA_core_dom"/>
</dbReference>
<keyword evidence="1" id="KW-0408">Iron</keyword>
<evidence type="ECO:0000259" key="2">
    <source>
        <dbReference type="Pfam" id="PF04023"/>
    </source>
</evidence>
<sequence>MACMKSNRQLIGHLAAMGILPGTEINVVSNNDSSLVVGVRGGRVTLSREIADTIMVA</sequence>
<feature type="domain" description="Ferrous iron transporter FeoA-like" evidence="2">
    <location>
        <begin position="6"/>
        <end position="56"/>
    </location>
</feature>
<proteinExistence type="predicted"/>
<evidence type="ECO:0000313" key="4">
    <source>
        <dbReference type="Proteomes" id="UP000095200"/>
    </source>
</evidence>
<dbReference type="Pfam" id="PF04023">
    <property type="entry name" value="FeoA"/>
    <property type="match status" value="1"/>
</dbReference>
<dbReference type="STRING" id="1592317.DPF_0360"/>
<dbReference type="Proteomes" id="UP000095200">
    <property type="component" value="Unassembled WGS sequence"/>
</dbReference>
<organism evidence="3 4">
    <name type="scientific">Desulfoplanes formicivorans</name>
    <dbReference type="NCBI Taxonomy" id="1592317"/>
    <lineage>
        <taxon>Bacteria</taxon>
        <taxon>Pseudomonadati</taxon>
        <taxon>Thermodesulfobacteriota</taxon>
        <taxon>Desulfovibrionia</taxon>
        <taxon>Desulfovibrionales</taxon>
        <taxon>Desulfoplanaceae</taxon>
        <taxon>Desulfoplanes</taxon>
    </lineage>
</organism>
<dbReference type="AlphaFoldDB" id="A0A194AEP6"/>
<name>A0A194AEP6_9BACT</name>